<evidence type="ECO:0000313" key="7">
    <source>
        <dbReference type="Proteomes" id="UP001601992"/>
    </source>
</evidence>
<dbReference type="SUPFAM" id="SSF48498">
    <property type="entry name" value="Tetracyclin repressor-like, C-terminal domain"/>
    <property type="match status" value="1"/>
</dbReference>
<dbReference type="InterPro" id="IPR050109">
    <property type="entry name" value="HTH-type_TetR-like_transc_reg"/>
</dbReference>
<proteinExistence type="predicted"/>
<gene>
    <name evidence="6" type="ORF">ACFYXQ_34070</name>
</gene>
<evidence type="ECO:0000256" key="1">
    <source>
        <dbReference type="ARBA" id="ARBA00023015"/>
    </source>
</evidence>
<dbReference type="EMBL" id="JBIAQY010000015">
    <property type="protein sequence ID" value="MFF3572808.1"/>
    <property type="molecule type" value="Genomic_DNA"/>
</dbReference>
<evidence type="ECO:0000256" key="2">
    <source>
        <dbReference type="ARBA" id="ARBA00023125"/>
    </source>
</evidence>
<dbReference type="Gene3D" id="1.10.10.60">
    <property type="entry name" value="Homeodomain-like"/>
    <property type="match status" value="1"/>
</dbReference>
<dbReference type="RefSeq" id="WP_040822305.1">
    <property type="nucleotide sequence ID" value="NZ_JBIAQY010000015.1"/>
</dbReference>
<evidence type="ECO:0000313" key="6">
    <source>
        <dbReference type="EMBL" id="MFF3572808.1"/>
    </source>
</evidence>
<keyword evidence="2 4" id="KW-0238">DNA-binding</keyword>
<dbReference type="PANTHER" id="PTHR30055">
    <property type="entry name" value="HTH-TYPE TRANSCRIPTIONAL REGULATOR RUTR"/>
    <property type="match status" value="1"/>
</dbReference>
<keyword evidence="7" id="KW-1185">Reference proteome</keyword>
<sequence length="208" mass="22905">MTTTMVPETWFEEDPRKQRSRGKLLDAAAALLTSGGLDAVTVEAVTRISKVARTTLYRHFGTVRQLRAAALERFLPPPAEVPESEGTLRDRLIELVHRQAVLIDEAPLQMSMLTWIATSDPTGTNSGPEGASLRLHLIEQYRRPFDDLFARPDARAVLGDYDATTALARLIGPVVFIRLAGLGRSTRADCRRIVDDFLTARAAEPPAS</sequence>
<evidence type="ECO:0000256" key="3">
    <source>
        <dbReference type="ARBA" id="ARBA00023163"/>
    </source>
</evidence>
<protein>
    <submittedName>
        <fullName evidence="6">TetR/AcrR family transcriptional regulator</fullName>
    </submittedName>
</protein>
<dbReference type="PANTHER" id="PTHR30055:SF234">
    <property type="entry name" value="HTH-TYPE TRANSCRIPTIONAL REGULATOR BETI"/>
    <property type="match status" value="1"/>
</dbReference>
<dbReference type="PROSITE" id="PS50977">
    <property type="entry name" value="HTH_TETR_2"/>
    <property type="match status" value="1"/>
</dbReference>
<dbReference type="Gene3D" id="1.10.357.10">
    <property type="entry name" value="Tetracycline Repressor, domain 2"/>
    <property type="match status" value="1"/>
</dbReference>
<keyword evidence="3" id="KW-0804">Transcription</keyword>
<feature type="DNA-binding region" description="H-T-H motif" evidence="4">
    <location>
        <begin position="41"/>
        <end position="60"/>
    </location>
</feature>
<feature type="domain" description="HTH tetR-type" evidence="5">
    <location>
        <begin position="18"/>
        <end position="78"/>
    </location>
</feature>
<evidence type="ECO:0000256" key="4">
    <source>
        <dbReference type="PROSITE-ProRule" id="PRU00335"/>
    </source>
</evidence>
<dbReference type="Proteomes" id="UP001601992">
    <property type="component" value="Unassembled WGS sequence"/>
</dbReference>
<dbReference type="InterPro" id="IPR001647">
    <property type="entry name" value="HTH_TetR"/>
</dbReference>
<evidence type="ECO:0000259" key="5">
    <source>
        <dbReference type="PROSITE" id="PS50977"/>
    </source>
</evidence>
<keyword evidence="1" id="KW-0805">Transcription regulation</keyword>
<organism evidence="6 7">
    <name type="scientific">Nocardia jiangxiensis</name>
    <dbReference type="NCBI Taxonomy" id="282685"/>
    <lineage>
        <taxon>Bacteria</taxon>
        <taxon>Bacillati</taxon>
        <taxon>Actinomycetota</taxon>
        <taxon>Actinomycetes</taxon>
        <taxon>Mycobacteriales</taxon>
        <taxon>Nocardiaceae</taxon>
        <taxon>Nocardia</taxon>
    </lineage>
</organism>
<dbReference type="InterPro" id="IPR036271">
    <property type="entry name" value="Tet_transcr_reg_TetR-rel_C_sf"/>
</dbReference>
<reference evidence="6 7" key="1">
    <citation type="submission" date="2024-10" db="EMBL/GenBank/DDBJ databases">
        <title>The Natural Products Discovery Center: Release of the First 8490 Sequenced Strains for Exploring Actinobacteria Biosynthetic Diversity.</title>
        <authorList>
            <person name="Kalkreuter E."/>
            <person name="Kautsar S.A."/>
            <person name="Yang D."/>
            <person name="Bader C.D."/>
            <person name="Teijaro C.N."/>
            <person name="Fluegel L."/>
            <person name="Davis C.M."/>
            <person name="Simpson J.R."/>
            <person name="Lauterbach L."/>
            <person name="Steele A.D."/>
            <person name="Gui C."/>
            <person name="Meng S."/>
            <person name="Li G."/>
            <person name="Viehrig K."/>
            <person name="Ye F."/>
            <person name="Su P."/>
            <person name="Kiefer A.F."/>
            <person name="Nichols A."/>
            <person name="Cepeda A.J."/>
            <person name="Yan W."/>
            <person name="Fan B."/>
            <person name="Jiang Y."/>
            <person name="Adhikari A."/>
            <person name="Zheng C.-J."/>
            <person name="Schuster L."/>
            <person name="Cowan T.M."/>
            <person name="Smanski M.J."/>
            <person name="Chevrette M.G."/>
            <person name="De Carvalho L.P.S."/>
            <person name="Shen B."/>
        </authorList>
    </citation>
    <scope>NUCLEOTIDE SEQUENCE [LARGE SCALE GENOMIC DNA]</scope>
    <source>
        <strain evidence="6 7">NPDC002593</strain>
    </source>
</reference>
<name>A0ABW6S945_9NOCA</name>
<dbReference type="SUPFAM" id="SSF46689">
    <property type="entry name" value="Homeodomain-like"/>
    <property type="match status" value="1"/>
</dbReference>
<dbReference type="InterPro" id="IPR009057">
    <property type="entry name" value="Homeodomain-like_sf"/>
</dbReference>
<dbReference type="Pfam" id="PF00440">
    <property type="entry name" value="TetR_N"/>
    <property type="match status" value="1"/>
</dbReference>
<accession>A0ABW6S945</accession>
<comment type="caution">
    <text evidence="6">The sequence shown here is derived from an EMBL/GenBank/DDBJ whole genome shotgun (WGS) entry which is preliminary data.</text>
</comment>